<reference evidence="1" key="2">
    <citation type="submission" date="2020-11" db="EMBL/GenBank/DDBJ databases">
        <authorList>
            <person name="McCartney M.A."/>
            <person name="Auch B."/>
            <person name="Kono T."/>
            <person name="Mallez S."/>
            <person name="Becker A."/>
            <person name="Gohl D.M."/>
            <person name="Silverstein K.A.T."/>
            <person name="Koren S."/>
            <person name="Bechman K.B."/>
            <person name="Herman A."/>
            <person name="Abrahante J.E."/>
            <person name="Garbe J."/>
        </authorList>
    </citation>
    <scope>NUCLEOTIDE SEQUENCE</scope>
    <source>
        <strain evidence="1">Duluth1</strain>
        <tissue evidence="1">Whole animal</tissue>
    </source>
</reference>
<evidence type="ECO:0000313" key="1">
    <source>
        <dbReference type="EMBL" id="KAH3849010.1"/>
    </source>
</evidence>
<evidence type="ECO:0000313" key="2">
    <source>
        <dbReference type="Proteomes" id="UP000828390"/>
    </source>
</evidence>
<dbReference type="EMBL" id="JAIWYP010000003">
    <property type="protein sequence ID" value="KAH3849010.1"/>
    <property type="molecule type" value="Genomic_DNA"/>
</dbReference>
<accession>A0A9D4KZY9</accession>
<organism evidence="1 2">
    <name type="scientific">Dreissena polymorpha</name>
    <name type="common">Zebra mussel</name>
    <name type="synonym">Mytilus polymorpha</name>
    <dbReference type="NCBI Taxonomy" id="45954"/>
    <lineage>
        <taxon>Eukaryota</taxon>
        <taxon>Metazoa</taxon>
        <taxon>Spiralia</taxon>
        <taxon>Lophotrochozoa</taxon>
        <taxon>Mollusca</taxon>
        <taxon>Bivalvia</taxon>
        <taxon>Autobranchia</taxon>
        <taxon>Heteroconchia</taxon>
        <taxon>Euheterodonta</taxon>
        <taxon>Imparidentia</taxon>
        <taxon>Neoheterodontei</taxon>
        <taxon>Myida</taxon>
        <taxon>Dreissenoidea</taxon>
        <taxon>Dreissenidae</taxon>
        <taxon>Dreissena</taxon>
    </lineage>
</organism>
<gene>
    <name evidence="1" type="ORF">DPMN_091395</name>
</gene>
<comment type="caution">
    <text evidence="1">The sequence shown here is derived from an EMBL/GenBank/DDBJ whole genome shotgun (WGS) entry which is preliminary data.</text>
</comment>
<proteinExistence type="predicted"/>
<sequence>MLRQWEPLIVMQGHVMPPEVPLLVESLVAHVTLVRPLPGVDPQVHDQVSRRGEQLLTEITAQSPQV</sequence>
<reference evidence="1" key="1">
    <citation type="journal article" date="2019" name="bioRxiv">
        <title>The Genome of the Zebra Mussel, Dreissena polymorpha: A Resource for Invasive Species Research.</title>
        <authorList>
            <person name="McCartney M.A."/>
            <person name="Auch B."/>
            <person name="Kono T."/>
            <person name="Mallez S."/>
            <person name="Zhang Y."/>
            <person name="Obille A."/>
            <person name="Becker A."/>
            <person name="Abrahante J.E."/>
            <person name="Garbe J."/>
            <person name="Badalamenti J.P."/>
            <person name="Herman A."/>
            <person name="Mangelson H."/>
            <person name="Liachko I."/>
            <person name="Sullivan S."/>
            <person name="Sone E.D."/>
            <person name="Koren S."/>
            <person name="Silverstein K.A.T."/>
            <person name="Beckman K.B."/>
            <person name="Gohl D.M."/>
        </authorList>
    </citation>
    <scope>NUCLEOTIDE SEQUENCE</scope>
    <source>
        <strain evidence="1">Duluth1</strain>
        <tissue evidence="1">Whole animal</tissue>
    </source>
</reference>
<dbReference type="AlphaFoldDB" id="A0A9D4KZY9"/>
<protein>
    <submittedName>
        <fullName evidence="1">Uncharacterized protein</fullName>
    </submittedName>
</protein>
<dbReference type="Proteomes" id="UP000828390">
    <property type="component" value="Unassembled WGS sequence"/>
</dbReference>
<name>A0A9D4KZY9_DREPO</name>
<keyword evidence="2" id="KW-1185">Reference proteome</keyword>